<gene>
    <name evidence="2" type="ORF">BP01DRAFT_359834</name>
</gene>
<reference evidence="2 3" key="1">
    <citation type="submission" date="2016-12" db="EMBL/GenBank/DDBJ databases">
        <title>The genomes of Aspergillus section Nigri reveals drivers in fungal speciation.</title>
        <authorList>
            <consortium name="DOE Joint Genome Institute"/>
            <person name="Vesth T.C."/>
            <person name="Nybo J."/>
            <person name="Theobald S."/>
            <person name="Brandl J."/>
            <person name="Frisvad J.C."/>
            <person name="Nielsen K.F."/>
            <person name="Lyhne E.K."/>
            <person name="Kogle M.E."/>
            <person name="Kuo A."/>
            <person name="Riley R."/>
            <person name="Clum A."/>
            <person name="Nolan M."/>
            <person name="Lipzen A."/>
            <person name="Salamov A."/>
            <person name="Henrissat B."/>
            <person name="Wiebenga A."/>
            <person name="De Vries R.P."/>
            <person name="Grigoriev I.V."/>
            <person name="Mortensen U.H."/>
            <person name="Andersen M.R."/>
            <person name="Baker S.E."/>
        </authorList>
    </citation>
    <scope>NUCLEOTIDE SEQUENCE [LARGE SCALE GENOMIC DNA]</scope>
    <source>
        <strain evidence="2 3">JOP 1030-1</strain>
    </source>
</reference>
<dbReference type="GeneID" id="37077000"/>
<dbReference type="RefSeq" id="XP_025428020.1">
    <property type="nucleotide sequence ID" value="XM_025575772.1"/>
</dbReference>
<evidence type="ECO:0000256" key="1">
    <source>
        <dbReference type="SAM" id="SignalP"/>
    </source>
</evidence>
<keyword evidence="3" id="KW-1185">Reference proteome</keyword>
<organism evidence="2 3">
    <name type="scientific">Aspergillus saccharolyticus JOP 1030-1</name>
    <dbReference type="NCBI Taxonomy" id="1450539"/>
    <lineage>
        <taxon>Eukaryota</taxon>
        <taxon>Fungi</taxon>
        <taxon>Dikarya</taxon>
        <taxon>Ascomycota</taxon>
        <taxon>Pezizomycotina</taxon>
        <taxon>Eurotiomycetes</taxon>
        <taxon>Eurotiomycetidae</taxon>
        <taxon>Eurotiales</taxon>
        <taxon>Aspergillaceae</taxon>
        <taxon>Aspergillus</taxon>
        <taxon>Aspergillus subgen. Circumdati</taxon>
    </lineage>
</organism>
<name>A0A318ZPJ5_9EURO</name>
<keyword evidence="1" id="KW-0732">Signal</keyword>
<feature type="signal peptide" evidence="1">
    <location>
        <begin position="1"/>
        <end position="26"/>
    </location>
</feature>
<proteinExistence type="predicted"/>
<evidence type="ECO:0000313" key="3">
    <source>
        <dbReference type="Proteomes" id="UP000248349"/>
    </source>
</evidence>
<feature type="chain" id="PRO_5016464103" description="Secreted protein" evidence="1">
    <location>
        <begin position="27"/>
        <end position="70"/>
    </location>
</feature>
<dbReference type="EMBL" id="KZ821256">
    <property type="protein sequence ID" value="PYH42038.1"/>
    <property type="molecule type" value="Genomic_DNA"/>
</dbReference>
<evidence type="ECO:0008006" key="4">
    <source>
        <dbReference type="Google" id="ProtNLM"/>
    </source>
</evidence>
<accession>A0A318ZPJ5</accession>
<evidence type="ECO:0000313" key="2">
    <source>
        <dbReference type="EMBL" id="PYH42038.1"/>
    </source>
</evidence>
<sequence length="70" mass="7867">MQPQTSAHLACCLLLLLLQCRDPPLCSHNQQKSPLSRTLPTPIGKSVLHCIYLRQPRACTDFLMEKVPVL</sequence>
<dbReference type="Proteomes" id="UP000248349">
    <property type="component" value="Unassembled WGS sequence"/>
</dbReference>
<protein>
    <recommendedName>
        <fullName evidence="4">Secreted protein</fullName>
    </recommendedName>
</protein>
<dbReference type="AlphaFoldDB" id="A0A318ZPJ5"/>